<sequence length="103" mass="11124">MRHSLGAWRAAACLTHLTRLDLHAELSWGAECLASLRSLAVAHLHVTHASEHDVGTVIIPTVCRLTTLQQLCLKARPGFRDNQDHVCSLAAALPSLTSLELPG</sequence>
<reference evidence="1" key="1">
    <citation type="submission" date="2021-01" db="EMBL/GenBank/DDBJ databases">
        <authorList>
            <person name="Corre E."/>
            <person name="Pelletier E."/>
            <person name="Niang G."/>
            <person name="Scheremetjew M."/>
            <person name="Finn R."/>
            <person name="Kale V."/>
            <person name="Holt S."/>
            <person name="Cochrane G."/>
            <person name="Meng A."/>
            <person name="Brown T."/>
            <person name="Cohen L."/>
        </authorList>
    </citation>
    <scope>NUCLEOTIDE SEQUENCE</scope>
    <source>
        <strain evidence="1">SAG 11-49</strain>
    </source>
</reference>
<name>A0A7S0WYB7_9CHLO</name>
<gene>
    <name evidence="1" type="ORF">CLEI1391_LOCUS15999</name>
</gene>
<dbReference type="AlphaFoldDB" id="A0A7S0WYB7"/>
<evidence type="ECO:0000313" key="1">
    <source>
        <dbReference type="EMBL" id="CAD8691816.1"/>
    </source>
</evidence>
<proteinExistence type="predicted"/>
<organism evidence="1">
    <name type="scientific">Chlamydomonas leiostraca</name>
    <dbReference type="NCBI Taxonomy" id="1034604"/>
    <lineage>
        <taxon>Eukaryota</taxon>
        <taxon>Viridiplantae</taxon>
        <taxon>Chlorophyta</taxon>
        <taxon>core chlorophytes</taxon>
        <taxon>Chlorophyceae</taxon>
        <taxon>CS clade</taxon>
        <taxon>Chlamydomonadales</taxon>
        <taxon>Chlamydomonadaceae</taxon>
        <taxon>Chlamydomonas</taxon>
    </lineage>
</organism>
<dbReference type="EMBL" id="HBFB01028621">
    <property type="protein sequence ID" value="CAD8691816.1"/>
    <property type="molecule type" value="Transcribed_RNA"/>
</dbReference>
<protein>
    <submittedName>
        <fullName evidence="1">Uncharacterized protein</fullName>
    </submittedName>
</protein>
<accession>A0A7S0WYB7</accession>